<dbReference type="Gene3D" id="2.60.40.10">
    <property type="entry name" value="Immunoglobulins"/>
    <property type="match status" value="1"/>
</dbReference>
<evidence type="ECO:0000256" key="5">
    <source>
        <dbReference type="SAM" id="Phobius"/>
    </source>
</evidence>
<dbReference type="InterPro" id="IPR041033">
    <property type="entry name" value="SpaA_PFL_dom_1"/>
</dbReference>
<gene>
    <name evidence="9" type="ORF">BMYO_1292</name>
</gene>
<evidence type="ECO:0000256" key="4">
    <source>
        <dbReference type="ARBA" id="ARBA00023088"/>
    </source>
</evidence>
<keyword evidence="4" id="KW-0572">Peptidoglycan-anchor</keyword>
<keyword evidence="2" id="KW-0964">Secreted</keyword>
<dbReference type="NCBIfam" id="TIGR04226">
    <property type="entry name" value="RrgB_K2N_iso_D2"/>
    <property type="match status" value="1"/>
</dbReference>
<protein>
    <submittedName>
        <fullName evidence="9">Cell surface protein</fullName>
    </submittedName>
</protein>
<dbReference type="NCBIfam" id="NF033902">
    <property type="entry name" value="iso_D2_wall_anc"/>
    <property type="match status" value="1"/>
</dbReference>
<dbReference type="Pfam" id="PF00746">
    <property type="entry name" value="Gram_pos_anchor"/>
    <property type="match status" value="1"/>
</dbReference>
<comment type="caution">
    <text evidence="9">The sequence shown here is derived from an EMBL/GenBank/DDBJ whole genome shotgun (WGS) entry which is preliminary data.</text>
</comment>
<dbReference type="InterPro" id="IPR048052">
    <property type="entry name" value="FM1-like"/>
</dbReference>
<evidence type="ECO:0000313" key="9">
    <source>
        <dbReference type="EMBL" id="OZG59724.1"/>
    </source>
</evidence>
<dbReference type="InterPro" id="IPR019931">
    <property type="entry name" value="LPXTG_anchor"/>
</dbReference>
<keyword evidence="5" id="KW-0812">Transmembrane</keyword>
<name>A0A261FKP3_9BIFI</name>
<dbReference type="InterPro" id="IPR026466">
    <property type="entry name" value="Fim_isopep_form_D2_dom"/>
</dbReference>
<evidence type="ECO:0000259" key="8">
    <source>
        <dbReference type="Pfam" id="PF17802"/>
    </source>
</evidence>
<evidence type="ECO:0000259" key="7">
    <source>
        <dbReference type="Pfam" id="PF00746"/>
    </source>
</evidence>
<reference evidence="9 10" key="1">
    <citation type="journal article" date="2017" name="BMC Genomics">
        <title>Comparative genomic and phylogenomic analyses of the Bifidobacteriaceae family.</title>
        <authorList>
            <person name="Lugli G.A."/>
            <person name="Milani C."/>
            <person name="Turroni F."/>
            <person name="Duranti S."/>
            <person name="Mancabelli L."/>
            <person name="Mangifesta M."/>
            <person name="Ferrario C."/>
            <person name="Modesto M."/>
            <person name="Mattarelli P."/>
            <person name="Jiri K."/>
            <person name="van Sinderen D."/>
            <person name="Ventura M."/>
        </authorList>
    </citation>
    <scope>NUCLEOTIDE SEQUENCE [LARGE SCALE GENOMIC DNA]</scope>
    <source>
        <strain evidence="9 10">DSM 100196</strain>
    </source>
</reference>
<feature type="signal peptide" evidence="6">
    <location>
        <begin position="1"/>
        <end position="31"/>
    </location>
</feature>
<dbReference type="InterPro" id="IPR013783">
    <property type="entry name" value="Ig-like_fold"/>
</dbReference>
<feature type="chain" id="PRO_5012853841" evidence="6">
    <location>
        <begin position="32"/>
        <end position="585"/>
    </location>
</feature>
<accession>A0A261FKP3</accession>
<dbReference type="Gene3D" id="2.60.40.740">
    <property type="match status" value="1"/>
</dbReference>
<proteinExistence type="predicted"/>
<dbReference type="RefSeq" id="WP_094667730.1">
    <property type="nucleotide sequence ID" value="NZ_MWWW01000013.1"/>
</dbReference>
<evidence type="ECO:0000313" key="10">
    <source>
        <dbReference type="Proteomes" id="UP000216871"/>
    </source>
</evidence>
<feature type="domain" description="SpaA-like prealbumin fold" evidence="8">
    <location>
        <begin position="396"/>
        <end position="494"/>
    </location>
</feature>
<dbReference type="AlphaFoldDB" id="A0A261FKP3"/>
<evidence type="ECO:0000256" key="3">
    <source>
        <dbReference type="ARBA" id="ARBA00022729"/>
    </source>
</evidence>
<dbReference type="Proteomes" id="UP000216871">
    <property type="component" value="Unassembled WGS sequence"/>
</dbReference>
<evidence type="ECO:0000256" key="6">
    <source>
        <dbReference type="SAM" id="SignalP"/>
    </source>
</evidence>
<evidence type="ECO:0000256" key="2">
    <source>
        <dbReference type="ARBA" id="ARBA00022525"/>
    </source>
</evidence>
<dbReference type="NCBIfam" id="TIGR01167">
    <property type="entry name" value="LPXTG_anchor"/>
    <property type="match status" value="1"/>
</dbReference>
<keyword evidence="3 6" id="KW-0732">Signal</keyword>
<dbReference type="OrthoDB" id="2199792at2"/>
<keyword evidence="5" id="KW-0472">Membrane</keyword>
<keyword evidence="5" id="KW-1133">Transmembrane helix</keyword>
<dbReference type="EMBL" id="MWWW01000013">
    <property type="protein sequence ID" value="OZG59724.1"/>
    <property type="molecule type" value="Genomic_DNA"/>
</dbReference>
<dbReference type="Pfam" id="PF17802">
    <property type="entry name" value="SpaA"/>
    <property type="match status" value="1"/>
</dbReference>
<keyword evidence="10" id="KW-1185">Reference proteome</keyword>
<feature type="transmembrane region" description="Helical" evidence="5">
    <location>
        <begin position="554"/>
        <end position="575"/>
    </location>
</feature>
<dbReference type="GO" id="GO:0005975">
    <property type="term" value="P:carbohydrate metabolic process"/>
    <property type="evidence" value="ECO:0007669"/>
    <property type="project" value="UniProtKB-ARBA"/>
</dbReference>
<keyword evidence="1" id="KW-0134">Cell wall</keyword>
<organism evidence="9 10">
    <name type="scientific">Bifidobacterium myosotis</name>
    <dbReference type="NCBI Taxonomy" id="1630166"/>
    <lineage>
        <taxon>Bacteria</taxon>
        <taxon>Bacillati</taxon>
        <taxon>Actinomycetota</taxon>
        <taxon>Actinomycetes</taxon>
        <taxon>Bifidobacteriales</taxon>
        <taxon>Bifidobacteriaceae</taxon>
        <taxon>Bifidobacterium</taxon>
    </lineage>
</organism>
<sequence>MKALIKKLAAVIIAAAAMLGLAGLGAATANAADTGTGTITVNTVQGFTGELTLYQMFSATVDTGNTDDSGNVSVAYTLKDEWKTFFTSGDADAAGTKFDANATDLSQQAVTYIQGLSDTALATFANRAVDWAQKANSGITGTPSAGATNAKTYTFTGLAQGYYLIAPDAGQKNNTVDGTYHALLVNLTSDNDGKENASIQLKHEFPTIDKTVDNKPAEDKNIGDTVNYKLSSTVAANMMDYTEGYTFTFHDTLSKGLTLLGSDGNAATKDTFAPTVTLKGDTAADDVVLTKGTHYTVTMVPGDGNTTKITVAMQDIQNWTKDGTKLNAAGKTITVEYSAKINADAATGTAGNANSAQIEYSNDPSNNQTGTSVPTEVKVHTFEFTLDKYTGNIYNESSQRLGGAKFKVYADKDGAAGTTALKFYVTEGNGSTATTARYDSDQTGQGMVDELVTPEYGRIVLTGLDAGIYWVEETEAPKGYNKLTEKIKVTISATYDTDDGTLGGATTKGGTGKLVSWKITYALGNANGTDGTGEHPVVPVKNVNGLTLPSTGSIGTMLFTVLGVLIVVFGAVWYVKSNRKSAKHV</sequence>
<evidence type="ECO:0000256" key="1">
    <source>
        <dbReference type="ARBA" id="ARBA00022512"/>
    </source>
</evidence>
<feature type="domain" description="Gram-positive cocci surface proteins LPxTG" evidence="7">
    <location>
        <begin position="547"/>
        <end position="580"/>
    </location>
</feature>